<organism evidence="1">
    <name type="scientific">Bosea sp. NBC_00436</name>
    <dbReference type="NCBI Taxonomy" id="2969620"/>
    <lineage>
        <taxon>Bacteria</taxon>
        <taxon>Pseudomonadati</taxon>
        <taxon>Pseudomonadota</taxon>
        <taxon>Alphaproteobacteria</taxon>
        <taxon>Hyphomicrobiales</taxon>
        <taxon>Boseaceae</taxon>
        <taxon>Bosea</taxon>
    </lineage>
</organism>
<gene>
    <name evidence="1" type="ORF">NWE54_04300</name>
</gene>
<proteinExistence type="predicted"/>
<dbReference type="AlphaFoldDB" id="A0A9E8CSZ8"/>
<evidence type="ECO:0000313" key="1">
    <source>
        <dbReference type="EMBL" id="UZF88016.1"/>
    </source>
</evidence>
<dbReference type="EMBL" id="CP102774">
    <property type="protein sequence ID" value="UZF88016.1"/>
    <property type="molecule type" value="Genomic_DNA"/>
</dbReference>
<reference evidence="1" key="1">
    <citation type="submission" date="2022-08" db="EMBL/GenBank/DDBJ databases">
        <title>Complete Genome Sequences of 2 Bosea sp. soil isolates.</title>
        <authorList>
            <person name="Alvarez Arevalo M."/>
            <person name="Sterndorff E.B."/>
            <person name="Faurdal D."/>
            <person name="Joergensen T.S."/>
            <person name="Weber T."/>
        </authorList>
    </citation>
    <scope>NUCLEOTIDE SEQUENCE</scope>
    <source>
        <strain evidence="1">NBC_00436</strain>
    </source>
</reference>
<name>A0A9E8CSZ8_9HYPH</name>
<protein>
    <submittedName>
        <fullName evidence="1">Uncharacterized protein</fullName>
    </submittedName>
</protein>
<sequence length="185" mass="20971">MVQRAEIGGAMPGFDRDRYRVAYEAWSRIEAEYLRQTAAGNLNEDEIDAQMADAHLAFDEALTIVPKSVVELRHYIDMLRARDIRESPASVEVALVTIDQALAQLIADQKAASPAKRVRDLEFALWSLSFVLYEEKCGNSHHWPTRIQEALKRGYSLVHHRGEEFRQLIDETPGAPSLIKKEKGP</sequence>
<accession>A0A9E8CSZ8</accession>